<dbReference type="InterPro" id="IPR051717">
    <property type="entry name" value="MFS_MFSD6"/>
</dbReference>
<evidence type="ECO:0000313" key="10">
    <source>
        <dbReference type="Proteomes" id="UP000274756"/>
    </source>
</evidence>
<feature type="transmembrane region" description="Helical" evidence="6">
    <location>
        <begin position="254"/>
        <end position="274"/>
    </location>
</feature>
<feature type="transmembrane region" description="Helical" evidence="6">
    <location>
        <begin position="376"/>
        <end position="399"/>
    </location>
</feature>
<dbReference type="InterPro" id="IPR036259">
    <property type="entry name" value="MFS_trans_sf"/>
</dbReference>
<dbReference type="Pfam" id="PF12832">
    <property type="entry name" value="MFS_1_like"/>
    <property type="match status" value="1"/>
</dbReference>
<evidence type="ECO:0000313" key="8">
    <source>
        <dbReference type="EMBL" id="VDN57961.1"/>
    </source>
</evidence>
<feature type="transmembrane region" description="Helical" evidence="6">
    <location>
        <begin position="85"/>
        <end position="104"/>
    </location>
</feature>
<gene>
    <name evidence="8" type="ORF">DME_LOCUS7934</name>
</gene>
<comment type="similarity">
    <text evidence="2">Belongs to the major facilitator superfamily. MFSD6 family.</text>
</comment>
<accession>A0A0N4U9Y4</accession>
<keyword evidence="3 6" id="KW-0812">Transmembrane</keyword>
<dbReference type="AlphaFoldDB" id="A0A0N4U9Y4"/>
<evidence type="ECO:0000256" key="5">
    <source>
        <dbReference type="ARBA" id="ARBA00023136"/>
    </source>
</evidence>
<dbReference type="CDD" id="cd17335">
    <property type="entry name" value="MFS_MFSD6"/>
    <property type="match status" value="1"/>
</dbReference>
<feature type="transmembrane region" description="Helical" evidence="6">
    <location>
        <begin position="439"/>
        <end position="462"/>
    </location>
</feature>
<reference evidence="8 10" key="2">
    <citation type="submission" date="2018-11" db="EMBL/GenBank/DDBJ databases">
        <authorList>
            <consortium name="Pathogen Informatics"/>
        </authorList>
    </citation>
    <scope>NUCLEOTIDE SEQUENCE [LARGE SCALE GENOMIC DNA]</scope>
</reference>
<dbReference type="EMBL" id="UYYG01001164">
    <property type="protein sequence ID" value="VDN57961.1"/>
    <property type="molecule type" value="Genomic_DNA"/>
</dbReference>
<dbReference type="PANTHER" id="PTHR16172">
    <property type="entry name" value="MAJOR FACILITATOR SUPERFAMILY DOMAIN-CONTAINING PROTEIN 6-LIKE"/>
    <property type="match status" value="1"/>
</dbReference>
<organism evidence="9 11">
    <name type="scientific">Dracunculus medinensis</name>
    <name type="common">Guinea worm</name>
    <dbReference type="NCBI Taxonomy" id="318479"/>
    <lineage>
        <taxon>Eukaryota</taxon>
        <taxon>Metazoa</taxon>
        <taxon>Ecdysozoa</taxon>
        <taxon>Nematoda</taxon>
        <taxon>Chromadorea</taxon>
        <taxon>Rhabditida</taxon>
        <taxon>Spirurina</taxon>
        <taxon>Dracunculoidea</taxon>
        <taxon>Dracunculidae</taxon>
        <taxon>Dracunculus</taxon>
    </lineage>
</organism>
<keyword evidence="5 6" id="KW-0472">Membrane</keyword>
<dbReference type="Gene3D" id="1.20.1250.20">
    <property type="entry name" value="MFS general substrate transporter like domains"/>
    <property type="match status" value="3"/>
</dbReference>
<evidence type="ECO:0000256" key="1">
    <source>
        <dbReference type="ARBA" id="ARBA00004141"/>
    </source>
</evidence>
<feature type="transmembrane region" description="Helical" evidence="6">
    <location>
        <begin position="468"/>
        <end position="488"/>
    </location>
</feature>
<dbReference type="WBParaSite" id="DME_0000392901-mRNA-1">
    <property type="protein sequence ID" value="DME_0000392901-mRNA-1"/>
    <property type="gene ID" value="DME_0000392901"/>
</dbReference>
<evidence type="ECO:0000313" key="11">
    <source>
        <dbReference type="WBParaSite" id="DME_0000392901-mRNA-1"/>
    </source>
</evidence>
<feature type="domain" description="Major facilitator superfamily associated" evidence="7">
    <location>
        <begin position="24"/>
        <end position="531"/>
    </location>
</feature>
<name>A0A0N4U9Y4_DRAME</name>
<dbReference type="GO" id="GO:0016020">
    <property type="term" value="C:membrane"/>
    <property type="evidence" value="ECO:0007669"/>
    <property type="project" value="UniProtKB-SubCell"/>
</dbReference>
<reference evidence="11" key="1">
    <citation type="submission" date="2017-02" db="UniProtKB">
        <authorList>
            <consortium name="WormBaseParasite"/>
        </authorList>
    </citation>
    <scope>IDENTIFICATION</scope>
</reference>
<evidence type="ECO:0000259" key="7">
    <source>
        <dbReference type="Pfam" id="PF12832"/>
    </source>
</evidence>
<feature type="transmembrane region" description="Helical" evidence="6">
    <location>
        <begin position="21"/>
        <end position="45"/>
    </location>
</feature>
<feature type="transmembrane region" description="Helical" evidence="6">
    <location>
        <begin position="215"/>
        <end position="242"/>
    </location>
</feature>
<dbReference type="PANTHER" id="PTHR16172:SF2">
    <property type="entry name" value="MAJOR FACILITATOR SUPERFAMILY DOMAIN-CONTAINING PROTEIN 6"/>
    <property type="match status" value="1"/>
</dbReference>
<evidence type="ECO:0000256" key="4">
    <source>
        <dbReference type="ARBA" id="ARBA00022989"/>
    </source>
</evidence>
<comment type="subcellular location">
    <subcellularLocation>
        <location evidence="1">Membrane</location>
        <topology evidence="1">Multi-pass membrane protein</topology>
    </subcellularLocation>
</comment>
<dbReference type="SUPFAM" id="SSF103473">
    <property type="entry name" value="MFS general substrate transporter"/>
    <property type="match status" value="1"/>
</dbReference>
<dbReference type="Proteomes" id="UP000274756">
    <property type="component" value="Unassembled WGS sequence"/>
</dbReference>
<evidence type="ECO:0000256" key="6">
    <source>
        <dbReference type="SAM" id="Phobius"/>
    </source>
</evidence>
<proteinExistence type="inferred from homology"/>
<evidence type="ECO:0000256" key="3">
    <source>
        <dbReference type="ARBA" id="ARBA00022692"/>
    </source>
</evidence>
<evidence type="ECO:0000256" key="2">
    <source>
        <dbReference type="ARBA" id="ARBA00005241"/>
    </source>
</evidence>
<dbReference type="Proteomes" id="UP000038040">
    <property type="component" value="Unplaced"/>
</dbReference>
<evidence type="ECO:0000313" key="9">
    <source>
        <dbReference type="Proteomes" id="UP000038040"/>
    </source>
</evidence>
<keyword evidence="10" id="KW-1185">Reference proteome</keyword>
<dbReference type="OrthoDB" id="5989317at2759"/>
<dbReference type="STRING" id="318479.A0A0N4U9Y4"/>
<dbReference type="InterPro" id="IPR024989">
    <property type="entry name" value="MFS_assoc_dom"/>
</dbReference>
<feature type="transmembrane region" description="Helical" evidence="6">
    <location>
        <begin position="294"/>
        <end position="313"/>
    </location>
</feature>
<sequence length="622" mass="68902">MERMSRVVVRFLGREYPRDLLISRLFYLCFFASFGSLFPLLAIYFKQLGMNATQAGILLGIRPIVEFTARPFWSSFADRFRKGKLLLMFSLASFIVSILAIGFVQPLTPYCVVKPINSTNGCFYLEQASQIVRGGALGYLKEAAGIGRKKRQASQIFDTVVDLSSYDKERDTVPGIAPELITKDKICNYDEAIYGVLVSPPHSTRVYRKPAVEQVFLLLFLLVILGEFFSSPGLALADSVILSYVADEPKKFGLIRLCGSIGWGLAMFIMGIGLDYSETFHNHPCPTKNTTEKNYILCFVTCSLFMVAAMLIATQFRFGSEQRPDEAACAVIETRNDEVSAAVAEKARTKQIQTEHSEGSLLLATIKMLIHGHAAVYLLSVTTIGFGAGIIFTFLFWHLQDFGGSPILFGVASVINHGSEIAAYFYCFQFINKFGHVKIMYICLAANVIRFFVISLLTNPWMVLPFQAMQGVTLATVWASASSYISLIAPSQLKTTALTILMVLYHGIGKGFGSIIGGFIIANVGTRTMFQLYSIIAILVLGINYGLNRMFNYGGFKYSQNAFEDDELPGALAPQGIPLHHGESKLIDAFNQTTVANTNYGTITTEDPTQEAYDRYVKNPYD</sequence>
<feature type="transmembrane region" description="Helical" evidence="6">
    <location>
        <begin position="528"/>
        <end position="547"/>
    </location>
</feature>
<keyword evidence="4 6" id="KW-1133">Transmembrane helix</keyword>
<protein>
    <submittedName>
        <fullName evidence="11">MFS_1_like domain-containing protein</fullName>
    </submittedName>
</protein>
<feature type="transmembrane region" description="Helical" evidence="6">
    <location>
        <begin position="500"/>
        <end position="522"/>
    </location>
</feature>